<name>A0ABV6U6L8_9ACTN</name>
<evidence type="ECO:0000313" key="2">
    <source>
        <dbReference type="EMBL" id="MFC0864098.1"/>
    </source>
</evidence>
<organism evidence="2 3">
    <name type="scientific">Sphaerimonospora cavernae</name>
    <dbReference type="NCBI Taxonomy" id="1740611"/>
    <lineage>
        <taxon>Bacteria</taxon>
        <taxon>Bacillati</taxon>
        <taxon>Actinomycetota</taxon>
        <taxon>Actinomycetes</taxon>
        <taxon>Streptosporangiales</taxon>
        <taxon>Streptosporangiaceae</taxon>
        <taxon>Sphaerimonospora</taxon>
    </lineage>
</organism>
<reference evidence="2 3" key="1">
    <citation type="submission" date="2024-09" db="EMBL/GenBank/DDBJ databases">
        <authorList>
            <person name="Sun Q."/>
            <person name="Mori K."/>
        </authorList>
    </citation>
    <scope>NUCLEOTIDE SEQUENCE [LARGE SCALE GENOMIC DNA]</scope>
    <source>
        <strain evidence="2 3">TBRC 1851</strain>
    </source>
</reference>
<proteinExistence type="predicted"/>
<evidence type="ECO:0000313" key="3">
    <source>
        <dbReference type="Proteomes" id="UP001589870"/>
    </source>
</evidence>
<dbReference type="CDD" id="cd01983">
    <property type="entry name" value="SIMIBI"/>
    <property type="match status" value="1"/>
</dbReference>
<dbReference type="RefSeq" id="WP_394302223.1">
    <property type="nucleotide sequence ID" value="NZ_JBHMQT010000037.1"/>
</dbReference>
<sequence length="335" mass="37463">MPVEVTPGQTSHGGSHGISMWGAPGSGKTTFLAALSIALSRRNDDWKIVGSDPASTDYLIDKTSELSGGRVFPEASKVVERYHWMLIGPTARKTRWWRRKPKLGAQPRIRINMIDAPGGLYAPGGRAAEGLADLRQRELLDSLTQGRGIVFLFDPIREFKVGDAFDHLHAPLTRLAERMLAADEMQDGKLPHHIAVCITKFDDRRVLDTAMGQHLINVEPDDPYGFPKVSDEDAQTLFRELCRISRSGHAELVLNTLGKYFHPDRIQFFVTSSIGFFMDRHRNVFDWDDSENLLPQEPGQGLRVRGQVRPINVVEPMLWLGQRLAATNPAGVIPR</sequence>
<evidence type="ECO:0008006" key="4">
    <source>
        <dbReference type="Google" id="ProtNLM"/>
    </source>
</evidence>
<feature type="region of interest" description="Disordered" evidence="1">
    <location>
        <begin position="1"/>
        <end position="20"/>
    </location>
</feature>
<dbReference type="SUPFAM" id="SSF52540">
    <property type="entry name" value="P-loop containing nucleoside triphosphate hydrolases"/>
    <property type="match status" value="1"/>
</dbReference>
<gene>
    <name evidence="2" type="ORF">ACFHYQ_17525</name>
</gene>
<comment type="caution">
    <text evidence="2">The sequence shown here is derived from an EMBL/GenBank/DDBJ whole genome shotgun (WGS) entry which is preliminary data.</text>
</comment>
<accession>A0ABV6U6L8</accession>
<keyword evidence="3" id="KW-1185">Reference proteome</keyword>
<evidence type="ECO:0000256" key="1">
    <source>
        <dbReference type="SAM" id="MobiDB-lite"/>
    </source>
</evidence>
<dbReference type="Proteomes" id="UP001589870">
    <property type="component" value="Unassembled WGS sequence"/>
</dbReference>
<dbReference type="EMBL" id="JBHMQT010000037">
    <property type="protein sequence ID" value="MFC0864098.1"/>
    <property type="molecule type" value="Genomic_DNA"/>
</dbReference>
<protein>
    <recommendedName>
        <fullName evidence="4">AAA+ ATPase domain-containing protein</fullName>
    </recommendedName>
</protein>
<dbReference type="InterPro" id="IPR027417">
    <property type="entry name" value="P-loop_NTPase"/>
</dbReference>